<dbReference type="SMART" id="SM01360">
    <property type="entry name" value="A2M"/>
    <property type="match status" value="1"/>
</dbReference>
<proteinExistence type="inferred from homology"/>
<dbReference type="InterPro" id="IPR011625">
    <property type="entry name" value="A2M_N_BRD"/>
</dbReference>
<dbReference type="InterPro" id="IPR008930">
    <property type="entry name" value="Terpenoid_cyclase/PrenylTrfase"/>
</dbReference>
<dbReference type="Pfam" id="PF01835">
    <property type="entry name" value="MG2"/>
    <property type="match status" value="1"/>
</dbReference>
<dbReference type="EMBL" id="PCUC01000013">
    <property type="protein sequence ID" value="PIQ07449.1"/>
    <property type="molecule type" value="Genomic_DNA"/>
</dbReference>
<reference evidence="5 6" key="1">
    <citation type="submission" date="2017-09" db="EMBL/GenBank/DDBJ databases">
        <title>Depth-based differentiation of microbial function through sediment-hosted aquifers and enrichment of novel symbionts in the deep terrestrial subsurface.</title>
        <authorList>
            <person name="Probst A.J."/>
            <person name="Ladd B."/>
            <person name="Jarett J.K."/>
            <person name="Geller-Mcgrath D.E."/>
            <person name="Sieber C.M."/>
            <person name="Emerson J.B."/>
            <person name="Anantharaman K."/>
            <person name="Thomas B.C."/>
            <person name="Malmstrom R."/>
            <person name="Stieglmeier M."/>
            <person name="Klingl A."/>
            <person name="Woyke T."/>
            <person name="Ryan C.M."/>
            <person name="Banfield J.F."/>
        </authorList>
    </citation>
    <scope>NUCLEOTIDE SEQUENCE [LARGE SCALE GENOMIC DNA]</scope>
    <source>
        <strain evidence="5">CG18_big_fil_WC_8_21_14_2_50_37_10</strain>
    </source>
</reference>
<dbReference type="Pfam" id="PF07703">
    <property type="entry name" value="A2M_BRD"/>
    <property type="match status" value="1"/>
</dbReference>
<evidence type="ECO:0000259" key="3">
    <source>
        <dbReference type="SMART" id="SM01359"/>
    </source>
</evidence>
<dbReference type="InterPro" id="IPR002890">
    <property type="entry name" value="MG2"/>
</dbReference>
<dbReference type="InterPro" id="IPR041246">
    <property type="entry name" value="Bact_MG10"/>
</dbReference>
<dbReference type="InterPro" id="IPR001599">
    <property type="entry name" value="Macroglobln_a2"/>
</dbReference>
<sequence>MDEITNQQVVNQGIPSRSQKFLKPRNLIFLILIIGIAALGFYFWQKGISRMVKPSYSQTYRLVSEKVSQSAVIQINLPPNVDKSFAKNNIKFNPEIEGEWLAEKEGRWVVFAEDSAVGLPAPSENSDIILFKPKEKLNLNRYYAVELAMSDGGLVKSDFLAVEDPEITAIFPKKDSETPENSEITIVFNRPMVPLTTLGYLEEKEVPVEITPFTEGRFKWITTRNLQFIPKERLIRSSYYKVKINPGLISMDGLGIPGTETGFITRKLRYLNLSEGLTVYNQPISIYFNQPVDLEKTKGEISLRDNTTGKEIPFIVEYESKAKSQEVKKDEAYGLLKKAQNFLANISTQFGFNLFPEKETAKEINKSVLKIYNQKDRFDREKFWDFEHNYSLIINKAYPLEGEIILDEKQETNISVPRIIASMSAESARTNYATPSFFDPQGKLWVNFYEEIDLDKSEITVPKLKDIGYGEKCKDETLSSSADCEKITDKKKIYITFKSEEIGLAEKLEINFQKIVNFQGLTINKEPIRELVISYPEFKILSTSPVDNSVSVNLTEFVFCSNSPILTPAKEDYKKYLKASLDYEVNSWQNSWRVERVYEGEKCKVGEFHTSIYYGLMPQNNYSLEFNLEDVFGQKLSYSLKFTTGLMPSESLNFYHLQNSYNVTSPAKTRLTFGAQNMEYVNLEICKLESFSFLKYLEDRPDWDESFNTLNCQKIINDKIELPKKYWIINYFKVDLKDYFEDPLGHYILTFSHPNYTTYTWDRGMKFYKPVYQRSYLTVTNLAVAEKRINSQSATYGANEPLNAEQLKELRNLYWVTSISNLEPISDAKVDLYRTENLNFAGSYSTNNQGIALTDVVADIKGVIITKDKDSTVIPIYQSNLNWADSAFSAKNIYLYTDKPIYRPSQEVFIKGIYRIGYDGNYEIYQDKKVNLRAYNSRGDEILNSDLEVNDFGTFNTKLILEKNAPLGNYRICVDKYSCYYFDVQEYVPAPFEVKVASDKEEYISKDTVNLDIEANYYFGTSLEGGEVNYTVSSQNYYFDRYSDGYFDFDSGWYYWLPYPYGDKFILRGKTELSTDGKAKISETLDLEKLFKNKEDRESKIIVVDITVKNPQGQSVSSQKSFILHAGEFYLGLNADKRFLRKDEKFNLKVKSVDTQGKEAKVRDITLALYKTDWIYAKRQEATGGYSYIWEKKRELIEKYNFDTDSSGNYTKELKISKEGEYEFEVSAQDKRNNLVWSTYNLYVYGEGAVTVKPTKDTELEVTAEKTALNVGDEGKILIKSPYPNAKALISIERGKIFDYQIKEVQGNLYNFNFQVKEEYLPNVYVSVLLQSTEPGVKFGQVGFQINTERQELNIEVKSNKTHYLPGEEVTLDILAKDFEGKPASAELSLSVVDLSVLALKGNPKKNPLIFFYSGFPLTVQTGSNLKNILVEIPILTKGGGGGEGLAKKVRGIFKETAFWQAVVRTDENGKAQIKFTLPDNLTTWQTETIGITKDTKVGVNYQEFMTQKELMLLPLKPRFVVPGDVFYIGAKIFNQSQEKQKLNIKFESQSLVLEDDSGEKKVTIDSGKTETVYFKVRSPNQIESGEHKFLLSAKSEKLEDTVIQYVEITPNNTYEVTATANYTTEKISKEYVFLPDNVVKDKGNLSIKSSATLAVFLSDALNYLIHYPYGCSEQIASQLDAIAIVKKGLNLPNLGDKLNLQKVKYEDKEYSIEELVDIGLAKLYDNQGWNGGFYYWKHWSYEAKPDFYLTLHVVDTLHNLSLAGFPINQNSLNRAADYLRTEISKGRWQYESEGDYKNRLILTTYTLFRLPNFKENEFLKQEIIRITNDNLFLQEQISNSSLSYLAILLSRGQFNNSLKNKVFDVLDNRINIDARGAFLEPNQNFLWYYYETPIKDTALYLKTLAIGKSSNPILDKVLRWLLNSREKDGAWGSTNNTLTVVDAFTDFLEWKRETESNFNLDLSVNNKSEGTFNFNPDTILDQFKKELPLSDLKFNENNVVQFSKNNNNELPNALYYDMALKYYLPVDQIPPRDEGFSITREFYGVDDKENKTPIATAKVGDALRVHLQITVPKSRNFVTIEDYIPAGFEIVNLELATEQKSLLLQETEIKENSRELYPDFTELHDDRAFVFKERVEPGVYEFDYFVRALTKGKFSHLPAVVSEMYFPENFGRTAGSYFEIK</sequence>
<evidence type="ECO:0000259" key="4">
    <source>
        <dbReference type="SMART" id="SM01360"/>
    </source>
</evidence>
<accession>A0A2H0FLI3</accession>
<evidence type="ECO:0000313" key="5">
    <source>
        <dbReference type="EMBL" id="PIQ07449.1"/>
    </source>
</evidence>
<evidence type="ECO:0008006" key="7">
    <source>
        <dbReference type="Google" id="ProtNLM"/>
    </source>
</evidence>
<evidence type="ECO:0000256" key="2">
    <source>
        <dbReference type="SAM" id="Phobius"/>
    </source>
</evidence>
<evidence type="ECO:0000313" key="6">
    <source>
        <dbReference type="Proteomes" id="UP000230778"/>
    </source>
</evidence>
<dbReference type="PANTHER" id="PTHR40094">
    <property type="entry name" value="ALPHA-2-MACROGLOBULIN HOMOLOG"/>
    <property type="match status" value="1"/>
</dbReference>
<dbReference type="SUPFAM" id="SSF48239">
    <property type="entry name" value="Terpenoid cyclases/Protein prenyltransferases"/>
    <property type="match status" value="1"/>
</dbReference>
<keyword evidence="2" id="KW-0472">Membrane</keyword>
<dbReference type="Gene3D" id="1.50.10.20">
    <property type="match status" value="1"/>
</dbReference>
<dbReference type="Pfam" id="PF17973">
    <property type="entry name" value="bMG10"/>
    <property type="match status" value="1"/>
</dbReference>
<feature type="domain" description="Alpha-2-macroglobulin bait region" evidence="3">
    <location>
        <begin position="1260"/>
        <end position="1400"/>
    </location>
</feature>
<dbReference type="Gene3D" id="2.20.130.20">
    <property type="match status" value="1"/>
</dbReference>
<name>A0A2H0FLI3_9BACT</name>
<dbReference type="Gene3D" id="2.60.40.3710">
    <property type="match status" value="1"/>
</dbReference>
<dbReference type="Gene3D" id="6.20.50.160">
    <property type="match status" value="1"/>
</dbReference>
<comment type="caution">
    <text evidence="5">The sequence shown here is derived from an EMBL/GenBank/DDBJ whole genome shotgun (WGS) entry which is preliminary data.</text>
</comment>
<dbReference type="InterPro" id="IPR047565">
    <property type="entry name" value="Alpha-macroglob_thiol-ester_cl"/>
</dbReference>
<dbReference type="SMART" id="SM01359">
    <property type="entry name" value="A2M_N_2"/>
    <property type="match status" value="1"/>
</dbReference>
<dbReference type="Pfam" id="PF17962">
    <property type="entry name" value="bMG6"/>
    <property type="match status" value="1"/>
</dbReference>
<feature type="domain" description="Alpha-2-macroglobulin" evidence="4">
    <location>
        <begin position="1457"/>
        <end position="1547"/>
    </location>
</feature>
<dbReference type="Proteomes" id="UP000230778">
    <property type="component" value="Unassembled WGS sequence"/>
</dbReference>
<dbReference type="Gene3D" id="2.60.40.1940">
    <property type="match status" value="1"/>
</dbReference>
<organism evidence="5 6">
    <name type="scientific">Candidatus Nealsonbacteria bacterium CG18_big_fil_WC_8_21_14_2_50_37_10</name>
    <dbReference type="NCBI Taxonomy" id="1974717"/>
    <lineage>
        <taxon>Bacteria</taxon>
        <taxon>Candidatus Nealsoniibacteriota</taxon>
    </lineage>
</organism>
<keyword evidence="2" id="KW-1133">Transmembrane helix</keyword>
<dbReference type="PANTHER" id="PTHR40094:SF1">
    <property type="entry name" value="UBIQUITIN DOMAIN-CONTAINING PROTEIN"/>
    <property type="match status" value="1"/>
</dbReference>
<feature type="transmembrane region" description="Helical" evidence="2">
    <location>
        <begin position="27"/>
        <end position="44"/>
    </location>
</feature>
<dbReference type="CDD" id="cd02891">
    <property type="entry name" value="A2M_like"/>
    <property type="match status" value="1"/>
</dbReference>
<dbReference type="InterPro" id="IPR013783">
    <property type="entry name" value="Ig-like_fold"/>
</dbReference>
<dbReference type="Gene3D" id="2.60.40.10">
    <property type="entry name" value="Immunoglobulins"/>
    <property type="match status" value="1"/>
</dbReference>
<dbReference type="Gene3D" id="2.60.40.1930">
    <property type="match status" value="2"/>
</dbReference>
<protein>
    <recommendedName>
        <fullName evidence="7">Alpha-2-macroglobulin domain-containing protein</fullName>
    </recommendedName>
</protein>
<evidence type="ECO:0000256" key="1">
    <source>
        <dbReference type="ARBA" id="ARBA00010556"/>
    </source>
</evidence>
<dbReference type="InterPro" id="IPR051802">
    <property type="entry name" value="YfhM-like"/>
</dbReference>
<keyword evidence="2" id="KW-0812">Transmembrane</keyword>
<dbReference type="Pfam" id="PF00207">
    <property type="entry name" value="A2M"/>
    <property type="match status" value="1"/>
</dbReference>
<dbReference type="GO" id="GO:0004866">
    <property type="term" value="F:endopeptidase inhibitor activity"/>
    <property type="evidence" value="ECO:0007669"/>
    <property type="project" value="InterPro"/>
</dbReference>
<gene>
    <name evidence="5" type="ORF">COW72_00250</name>
</gene>
<dbReference type="InterPro" id="IPR041462">
    <property type="entry name" value="Bact_A2M_MG6"/>
</dbReference>
<dbReference type="SMART" id="SM01419">
    <property type="entry name" value="Thiol-ester_cl"/>
    <property type="match status" value="1"/>
</dbReference>
<comment type="similarity">
    <text evidence="1">Belongs to the protease inhibitor I39 (alpha-2-macroglobulin) family. Bacterial alpha-2-macroglobulin subfamily.</text>
</comment>